<evidence type="ECO:0000313" key="2">
    <source>
        <dbReference type="Proteomes" id="UP000292402"/>
    </source>
</evidence>
<protein>
    <submittedName>
        <fullName evidence="1">Uncharacterized protein</fullName>
    </submittedName>
</protein>
<gene>
    <name evidence="1" type="ORF">AA0114_g12363</name>
</gene>
<sequence length="295" mass="33447">MEKPIGMLRFGSYEAPATNIRDEKYFASAFATVTVMSQSSSQQADVDGCFSNLSTPPTERSLALACFVAHVLRWVFASPFHVDESKRNDINNTYSWVAKECGLQMVRTLDTLATIGMSQNSHFREFGVPDLAARRSTDFYKEVANYLPLHQSLDHEGFKLKEWVHEVMRLKLELLVSRYHHHRIEFVRPGTMFDSSWMTEIPDEEGSALIPDTQYRVRLCVSPTLVGRIDDTKWSQGPVSTHEGEEYKLALLESRDFFTEDFIQGKASPRDGLISRAVILVEAVPKDGGMEARSQ</sequence>
<reference evidence="2" key="1">
    <citation type="journal article" date="2019" name="bioRxiv">
        <title>Genomics, evolutionary history and diagnostics of the Alternaria alternata species group including apple and Asian pear pathotypes.</title>
        <authorList>
            <person name="Armitage A.D."/>
            <person name="Cockerton H.M."/>
            <person name="Sreenivasaprasad S."/>
            <person name="Woodhall J.W."/>
            <person name="Lane C.R."/>
            <person name="Harrison R.J."/>
            <person name="Clarkson J.P."/>
        </authorList>
    </citation>
    <scope>NUCLEOTIDE SEQUENCE [LARGE SCALE GENOMIC DNA]</scope>
    <source>
        <strain evidence="2">FERA 1082</strain>
    </source>
</reference>
<organism evidence="1 2">
    <name type="scientific">Alternaria tenuissima</name>
    <dbReference type="NCBI Taxonomy" id="119927"/>
    <lineage>
        <taxon>Eukaryota</taxon>
        <taxon>Fungi</taxon>
        <taxon>Dikarya</taxon>
        <taxon>Ascomycota</taxon>
        <taxon>Pezizomycotina</taxon>
        <taxon>Dothideomycetes</taxon>
        <taxon>Pleosporomycetidae</taxon>
        <taxon>Pleosporales</taxon>
        <taxon>Pleosporineae</taxon>
        <taxon>Pleosporaceae</taxon>
        <taxon>Alternaria</taxon>
        <taxon>Alternaria sect. Alternaria</taxon>
        <taxon>Alternaria alternata complex</taxon>
    </lineage>
</organism>
<dbReference type="AlphaFoldDB" id="A0A4Q4M1H9"/>
<accession>A0A4Q4M1H9</accession>
<dbReference type="EMBL" id="PDXA01000079">
    <property type="protein sequence ID" value="RYN29701.1"/>
    <property type="molecule type" value="Genomic_DNA"/>
</dbReference>
<proteinExistence type="predicted"/>
<name>A0A4Q4M1H9_9PLEO</name>
<evidence type="ECO:0000313" key="1">
    <source>
        <dbReference type="EMBL" id="RYN29701.1"/>
    </source>
</evidence>
<comment type="caution">
    <text evidence="1">The sequence shown here is derived from an EMBL/GenBank/DDBJ whole genome shotgun (WGS) entry which is preliminary data.</text>
</comment>
<dbReference type="Proteomes" id="UP000292402">
    <property type="component" value="Unassembled WGS sequence"/>
</dbReference>